<name>A0A5Q3RXY3_9NEIS</name>
<organism evidence="1 2">
    <name type="scientific">Neisseria brasiliensis</name>
    <dbReference type="NCBI Taxonomy" id="2666100"/>
    <lineage>
        <taxon>Bacteria</taxon>
        <taxon>Pseudomonadati</taxon>
        <taxon>Pseudomonadota</taxon>
        <taxon>Betaproteobacteria</taxon>
        <taxon>Neisseriales</taxon>
        <taxon>Neisseriaceae</taxon>
        <taxon>Neisseria</taxon>
    </lineage>
</organism>
<dbReference type="EMBL" id="WJXO01000001">
    <property type="protein sequence ID" value="MRN37872.1"/>
    <property type="molecule type" value="Genomic_DNA"/>
</dbReference>
<dbReference type="Proteomes" id="UP000486297">
    <property type="component" value="Unassembled WGS sequence"/>
</dbReference>
<comment type="caution">
    <text evidence="1">The sequence shown here is derived from an EMBL/GenBank/DDBJ whole genome shotgun (WGS) entry which is preliminary data.</text>
</comment>
<evidence type="ECO:0000313" key="2">
    <source>
        <dbReference type="Proteomes" id="UP000486297"/>
    </source>
</evidence>
<reference evidence="1" key="1">
    <citation type="journal article" name="Emerg. Infect. Dis.">
        <title>Two cases of a newly characterized neisseria species.</title>
        <authorList>
            <person name="Mustapha M."/>
            <person name="Lemos A.P.S."/>
            <person name="Harrison L.H."/>
            <person name="Vantyne D."/>
            <person name="Sacchi C.T."/>
        </authorList>
    </citation>
    <scope>NUCLEOTIDE SEQUENCE</scope>
    <source>
        <strain evidence="1">N.95.16</strain>
    </source>
</reference>
<sequence length="234" mass="27044">MKIISKFKDFYDHKIAKYGEDPLLVFDRRKQADEPLLHSLPAPLPEWQQRYGACVSVSVLFVGDLHVFLFNTGNKVYTSYDVSEVTDKFDEVRDSRTGYRCAEYRVKIRFHDGSVCTVPQLSRYRYDPLPDFQAVRKRGSEYDGRDISAYRRAPLLLLTEEPSDLRTRTIYAYANPQLSALGIYLDADLVWQKITEYLSQLKTEAETSPPMTNGDKIASKGFDGKRSFRPKMKK</sequence>
<gene>
    <name evidence="1" type="ORF">GJU80_05055</name>
</gene>
<evidence type="ECO:0000313" key="1">
    <source>
        <dbReference type="EMBL" id="MRN37872.1"/>
    </source>
</evidence>
<protein>
    <submittedName>
        <fullName evidence="1">Uncharacterized protein</fullName>
    </submittedName>
</protein>
<dbReference type="RefSeq" id="WP_095503026.1">
    <property type="nucleotide sequence ID" value="NZ_CP046027.1"/>
</dbReference>
<accession>A0A5Q3RXY3</accession>
<keyword evidence="2" id="KW-1185">Reference proteome</keyword>
<proteinExistence type="predicted"/>
<dbReference type="AlphaFoldDB" id="A0A5Q3RXY3"/>